<evidence type="ECO:0000256" key="1">
    <source>
        <dbReference type="ARBA" id="ARBA00002190"/>
    </source>
</evidence>
<dbReference type="RefSeq" id="WP_156719320.1">
    <property type="nucleotide sequence ID" value="NZ_CACRUF010000018.1"/>
</dbReference>
<dbReference type="NCBIfam" id="NF033544">
    <property type="entry name" value="transpos_IS1249"/>
    <property type="match status" value="1"/>
</dbReference>
<comment type="similarity">
    <text evidence="2 6">Belongs to the transposase mutator family.</text>
</comment>
<keyword evidence="5 6" id="KW-0233">DNA recombination</keyword>
<keyword evidence="3 6" id="KW-0815">Transposition</keyword>
<dbReference type="GO" id="GO:0004803">
    <property type="term" value="F:transposase activity"/>
    <property type="evidence" value="ECO:0007669"/>
    <property type="project" value="UniProtKB-UniRule"/>
</dbReference>
<reference evidence="7" key="1">
    <citation type="submission" date="2019-11" db="EMBL/GenBank/DDBJ databases">
        <authorList>
            <person name="Feng L."/>
        </authorList>
    </citation>
    <scope>NUCLEOTIDE SEQUENCE</scope>
    <source>
        <strain evidence="7">VdisparLFYP95</strain>
    </source>
</reference>
<evidence type="ECO:0000256" key="5">
    <source>
        <dbReference type="ARBA" id="ARBA00023172"/>
    </source>
</evidence>
<accession>A0A6N3ADG7</accession>
<dbReference type="InterPro" id="IPR001207">
    <property type="entry name" value="Transposase_mutator"/>
</dbReference>
<keyword evidence="4 6" id="KW-0238">DNA-binding</keyword>
<dbReference type="EMBL" id="CACRUF010000018">
    <property type="protein sequence ID" value="VYT88418.1"/>
    <property type="molecule type" value="Genomic_DNA"/>
</dbReference>
<organism evidence="7">
    <name type="scientific">Veillonella dispar</name>
    <dbReference type="NCBI Taxonomy" id="39778"/>
    <lineage>
        <taxon>Bacteria</taxon>
        <taxon>Bacillati</taxon>
        <taxon>Bacillota</taxon>
        <taxon>Negativicutes</taxon>
        <taxon>Veillonellales</taxon>
        <taxon>Veillonellaceae</taxon>
        <taxon>Veillonella</taxon>
    </lineage>
</organism>
<gene>
    <name evidence="7" type="ORF">VDLFYP95_00958</name>
</gene>
<evidence type="ECO:0000256" key="2">
    <source>
        <dbReference type="ARBA" id="ARBA00010961"/>
    </source>
</evidence>
<evidence type="ECO:0000256" key="3">
    <source>
        <dbReference type="ARBA" id="ARBA00022578"/>
    </source>
</evidence>
<sequence>MLVRCINCGFSCQKYGKTKAGSQRWHCKQCNITFTQTIDNTTKCFHRFLNWLFSKETQQDMTGQGRTFRRQIADFWQIWPMPPKIETPRDVVFVDGIYLAKKACILICYDGEHVLGWYLCRSEQSRSWQALMQRIATPIVVVSDGGPGLRKALKKVWRTAKLQRCIVHAVWQVHRYTTRRPKTLAGIMLKDLASDLYSVKTQEDAQIWIQRLFNWRVTFKEFLSEMTRDSNDNLRATHERLLKAYNSLVVLINTETMFRYLDETLVLDKECPRTNNPIEGGVNAQLRRLLRYHRGMSVEKRIKAVFWWCYLHSPRPLPAKEILKVMPTDASISKIYRSMNERAQLQGIIPTWGDAISWGDLHNYDKLSFNNWD</sequence>
<dbReference type="GO" id="GO:0003677">
    <property type="term" value="F:DNA binding"/>
    <property type="evidence" value="ECO:0007669"/>
    <property type="project" value="UniProtKB-UniRule"/>
</dbReference>
<protein>
    <recommendedName>
        <fullName evidence="6">Mutator family transposase</fullName>
    </recommendedName>
</protein>
<dbReference type="GO" id="GO:0006313">
    <property type="term" value="P:DNA transposition"/>
    <property type="evidence" value="ECO:0007669"/>
    <property type="project" value="UniProtKB-UniRule"/>
</dbReference>
<name>A0A6N3ADG7_9FIRM</name>
<proteinExistence type="inferred from homology"/>
<comment type="function">
    <text evidence="1 6">Required for the transposition of the insertion element.</text>
</comment>
<evidence type="ECO:0000313" key="7">
    <source>
        <dbReference type="EMBL" id="VYT88418.1"/>
    </source>
</evidence>
<keyword evidence="6" id="KW-0814">Transposable element</keyword>
<evidence type="ECO:0000256" key="6">
    <source>
        <dbReference type="RuleBase" id="RU365089"/>
    </source>
</evidence>
<dbReference type="InterPro" id="IPR048004">
    <property type="entry name" value="IS1249_transpos"/>
</dbReference>
<dbReference type="PANTHER" id="PTHR33217:SF9">
    <property type="entry name" value="MUTATOR FAMILY TRANSPOSASE"/>
    <property type="match status" value="1"/>
</dbReference>
<dbReference type="AlphaFoldDB" id="A0A6N3ADG7"/>
<dbReference type="Pfam" id="PF00872">
    <property type="entry name" value="Transposase_mut"/>
    <property type="match status" value="1"/>
</dbReference>
<evidence type="ECO:0000256" key="4">
    <source>
        <dbReference type="ARBA" id="ARBA00023125"/>
    </source>
</evidence>
<dbReference type="PANTHER" id="PTHR33217">
    <property type="entry name" value="TRANSPOSASE FOR INSERTION SEQUENCE ELEMENT IS1081"/>
    <property type="match status" value="1"/>
</dbReference>